<dbReference type="RefSeq" id="WP_277578287.1">
    <property type="nucleotide sequence ID" value="NZ_JANRMI010000003.1"/>
</dbReference>
<proteinExistence type="predicted"/>
<dbReference type="Proteomes" id="UP001152321">
    <property type="component" value="Unassembled WGS sequence"/>
</dbReference>
<sequence>MRVVIFLLITVFIQFSFADLKCTLDGCDCKAEACKELDPNVVSEVTTVMLENLSDNECIQMIRDLKTKYGCDARISDRMGGLGMLMTDCLLHDSASKCPEGKGEKIGAFYVCKSDSATSVGLNNSGKIPSPKKSKTPKDEKGIQ</sequence>
<reference evidence="2" key="1">
    <citation type="submission" date="2022-08" db="EMBL/GenBank/DDBJ databases">
        <title>Novel Bdellovibrio Species Isolated from Svalbard: Designation Bdellovibrio svalbardensis.</title>
        <authorList>
            <person name="Mitchell R.J."/>
            <person name="Choi S.Y."/>
        </authorList>
    </citation>
    <scope>NUCLEOTIDE SEQUENCE</scope>
    <source>
        <strain evidence="2">PAP01</strain>
    </source>
</reference>
<feature type="region of interest" description="Disordered" evidence="1">
    <location>
        <begin position="117"/>
        <end position="144"/>
    </location>
</feature>
<name>A0ABT6DIY2_9BACT</name>
<evidence type="ECO:0000313" key="2">
    <source>
        <dbReference type="EMBL" id="MDG0816809.1"/>
    </source>
</evidence>
<protein>
    <submittedName>
        <fullName evidence="2">Uncharacterized protein</fullName>
    </submittedName>
</protein>
<dbReference type="EMBL" id="JANRMI010000003">
    <property type="protein sequence ID" value="MDG0816809.1"/>
    <property type="molecule type" value="Genomic_DNA"/>
</dbReference>
<evidence type="ECO:0000313" key="3">
    <source>
        <dbReference type="Proteomes" id="UP001152321"/>
    </source>
</evidence>
<evidence type="ECO:0000256" key="1">
    <source>
        <dbReference type="SAM" id="MobiDB-lite"/>
    </source>
</evidence>
<accession>A0ABT6DIY2</accession>
<comment type="caution">
    <text evidence="2">The sequence shown here is derived from an EMBL/GenBank/DDBJ whole genome shotgun (WGS) entry which is preliminary data.</text>
</comment>
<organism evidence="2 3">
    <name type="scientific">Bdellovibrio svalbardensis</name>
    <dbReference type="NCBI Taxonomy" id="2972972"/>
    <lineage>
        <taxon>Bacteria</taxon>
        <taxon>Pseudomonadati</taxon>
        <taxon>Bdellovibrionota</taxon>
        <taxon>Bdellovibrionia</taxon>
        <taxon>Bdellovibrionales</taxon>
        <taxon>Pseudobdellovibrionaceae</taxon>
        <taxon>Bdellovibrio</taxon>
    </lineage>
</organism>
<gene>
    <name evidence="2" type="ORF">NWE73_10565</name>
</gene>
<keyword evidence="3" id="KW-1185">Reference proteome</keyword>